<sequence>MTENVRGSFHIQTRVISALLMREIITRYGRNNIGFLWLFVEPLLITLAILAIWTFSGAHTVSKLNIVAFMLTGYPMTMMWRDAANRSLNAIGSNISLLYHRNVRVLDVFTSRILLELAGNTVAFIGLMLVFIFIGIIPAPANILYMVYAWVLVAWFGSALGLIVGVLAERIEVFGQLWRAFSMVLMPISGAFVFVDSVPFTVQKVLLWMPMVHGTEMLRHGYFGTVVRTHENPWFLIVVNVVMTFVGLVMVQKYSRGVEPS</sequence>
<gene>
    <name evidence="13" type="primary">kpsM</name>
    <name evidence="13" type="ORF">DTO96_100808</name>
</gene>
<evidence type="ECO:0000313" key="13">
    <source>
        <dbReference type="EMBL" id="AXF85089.1"/>
    </source>
</evidence>
<comment type="similarity">
    <text evidence="2 11">Belongs to the ABC-2 integral membrane protein family.</text>
</comment>
<evidence type="ECO:0000256" key="5">
    <source>
        <dbReference type="ARBA" id="ARBA00022597"/>
    </source>
</evidence>
<dbReference type="RefSeq" id="WP_114562325.1">
    <property type="nucleotide sequence ID" value="NZ_CP031124.1"/>
</dbReference>
<evidence type="ECO:0000256" key="3">
    <source>
        <dbReference type="ARBA" id="ARBA00022448"/>
    </source>
</evidence>
<dbReference type="GO" id="GO:0015774">
    <property type="term" value="P:polysaccharide transport"/>
    <property type="evidence" value="ECO:0007669"/>
    <property type="project" value="UniProtKB-KW"/>
</dbReference>
<dbReference type="PRINTS" id="PR00164">
    <property type="entry name" value="ABC2TRNSPORT"/>
</dbReference>
<dbReference type="GO" id="GO:0140359">
    <property type="term" value="F:ABC-type transporter activity"/>
    <property type="evidence" value="ECO:0007669"/>
    <property type="project" value="InterPro"/>
</dbReference>
<feature type="transmembrane region" description="Helical" evidence="11">
    <location>
        <begin position="61"/>
        <end position="80"/>
    </location>
</feature>
<name>A0A345D9Q1_9BURK</name>
<evidence type="ECO:0000256" key="8">
    <source>
        <dbReference type="ARBA" id="ARBA00022989"/>
    </source>
</evidence>
<proteinExistence type="inferred from homology"/>
<evidence type="ECO:0000256" key="9">
    <source>
        <dbReference type="ARBA" id="ARBA00023047"/>
    </source>
</evidence>
<evidence type="ECO:0000313" key="14">
    <source>
        <dbReference type="Proteomes" id="UP000252182"/>
    </source>
</evidence>
<protein>
    <recommendedName>
        <fullName evidence="11">Transport permease protein</fullName>
    </recommendedName>
</protein>
<evidence type="ECO:0000256" key="4">
    <source>
        <dbReference type="ARBA" id="ARBA00022475"/>
    </source>
</evidence>
<evidence type="ECO:0000259" key="12">
    <source>
        <dbReference type="PROSITE" id="PS51012"/>
    </source>
</evidence>
<feature type="transmembrane region" description="Helical" evidence="11">
    <location>
        <begin position="35"/>
        <end position="55"/>
    </location>
</feature>
<keyword evidence="14" id="KW-1185">Reference proteome</keyword>
<dbReference type="InterPro" id="IPR013525">
    <property type="entry name" value="ABC2_TM"/>
</dbReference>
<evidence type="ECO:0000256" key="1">
    <source>
        <dbReference type="ARBA" id="ARBA00004651"/>
    </source>
</evidence>
<comment type="subcellular location">
    <subcellularLocation>
        <location evidence="11">Cell inner membrane</location>
        <topology evidence="11">Multi-pass membrane protein</topology>
    </subcellularLocation>
    <subcellularLocation>
        <location evidence="1">Cell membrane</location>
        <topology evidence="1">Multi-pass membrane protein</topology>
    </subcellularLocation>
</comment>
<dbReference type="KEGG" id="hyf:DTO96_100808"/>
<keyword evidence="9" id="KW-0625">Polysaccharide transport</keyword>
<dbReference type="Pfam" id="PF01061">
    <property type="entry name" value="ABC2_membrane"/>
    <property type="match status" value="1"/>
</dbReference>
<evidence type="ECO:0000256" key="10">
    <source>
        <dbReference type="ARBA" id="ARBA00023136"/>
    </source>
</evidence>
<feature type="transmembrane region" description="Helical" evidence="11">
    <location>
        <begin position="143"/>
        <end position="168"/>
    </location>
</feature>
<dbReference type="Proteomes" id="UP000252182">
    <property type="component" value="Chromosome"/>
</dbReference>
<dbReference type="InterPro" id="IPR000412">
    <property type="entry name" value="ABC_2_transport"/>
</dbReference>
<dbReference type="PROSITE" id="PS51012">
    <property type="entry name" value="ABC_TM2"/>
    <property type="match status" value="1"/>
</dbReference>
<organism evidence="13 14">
    <name type="scientific">Ephemeroptericola cinctiostellae</name>
    <dbReference type="NCBI Taxonomy" id="2268024"/>
    <lineage>
        <taxon>Bacteria</taxon>
        <taxon>Pseudomonadati</taxon>
        <taxon>Pseudomonadota</taxon>
        <taxon>Betaproteobacteria</taxon>
        <taxon>Burkholderiales</taxon>
        <taxon>Burkholderiaceae</taxon>
        <taxon>Ephemeroptericola</taxon>
    </lineage>
</organism>
<dbReference type="GO" id="GO:0015920">
    <property type="term" value="P:lipopolysaccharide transport"/>
    <property type="evidence" value="ECO:0007669"/>
    <property type="project" value="TreeGrafter"/>
</dbReference>
<dbReference type="OrthoDB" id="9814458at2"/>
<keyword evidence="7" id="KW-0972">Capsule biogenesis/degradation</keyword>
<keyword evidence="3 11" id="KW-0813">Transport</keyword>
<evidence type="ECO:0000256" key="7">
    <source>
        <dbReference type="ARBA" id="ARBA00022903"/>
    </source>
</evidence>
<dbReference type="PANTHER" id="PTHR30413:SF10">
    <property type="entry name" value="CAPSULE POLYSACCHARIDE EXPORT INNER-MEMBRANE PROTEIN CTRC"/>
    <property type="match status" value="1"/>
</dbReference>
<dbReference type="PANTHER" id="PTHR30413">
    <property type="entry name" value="INNER MEMBRANE TRANSPORT PERMEASE"/>
    <property type="match status" value="1"/>
</dbReference>
<evidence type="ECO:0000256" key="11">
    <source>
        <dbReference type="RuleBase" id="RU361157"/>
    </source>
</evidence>
<keyword evidence="4 11" id="KW-1003">Cell membrane</keyword>
<feature type="transmembrane region" description="Helical" evidence="11">
    <location>
        <begin position="180"/>
        <end position="202"/>
    </location>
</feature>
<keyword evidence="10 11" id="KW-0472">Membrane</keyword>
<feature type="transmembrane region" description="Helical" evidence="11">
    <location>
        <begin position="113"/>
        <end position="137"/>
    </location>
</feature>
<evidence type="ECO:0000256" key="6">
    <source>
        <dbReference type="ARBA" id="ARBA00022692"/>
    </source>
</evidence>
<dbReference type="AlphaFoldDB" id="A0A345D9Q1"/>
<dbReference type="GO" id="GO:0043190">
    <property type="term" value="C:ATP-binding cassette (ABC) transporter complex"/>
    <property type="evidence" value="ECO:0007669"/>
    <property type="project" value="InterPro"/>
</dbReference>
<accession>A0A345D9Q1</accession>
<keyword evidence="6 11" id="KW-0812">Transmembrane</keyword>
<dbReference type="EMBL" id="CP031124">
    <property type="protein sequence ID" value="AXF85089.1"/>
    <property type="molecule type" value="Genomic_DNA"/>
</dbReference>
<keyword evidence="8 11" id="KW-1133">Transmembrane helix</keyword>
<keyword evidence="5" id="KW-0762">Sugar transport</keyword>
<reference evidence="14" key="1">
    <citation type="submission" date="2018-07" db="EMBL/GenBank/DDBJ databases">
        <authorList>
            <person name="Kim H."/>
        </authorList>
    </citation>
    <scope>NUCLEOTIDE SEQUENCE [LARGE SCALE GENOMIC DNA]</scope>
    <source>
        <strain evidence="14">F02</strain>
    </source>
</reference>
<feature type="transmembrane region" description="Helical" evidence="11">
    <location>
        <begin position="233"/>
        <end position="251"/>
    </location>
</feature>
<feature type="domain" description="ABC transmembrane type-2" evidence="12">
    <location>
        <begin position="33"/>
        <end position="254"/>
    </location>
</feature>
<evidence type="ECO:0000256" key="2">
    <source>
        <dbReference type="ARBA" id="ARBA00007783"/>
    </source>
</evidence>
<dbReference type="InterPro" id="IPR047817">
    <property type="entry name" value="ABC2_TM_bact-type"/>
</dbReference>